<evidence type="ECO:0000256" key="2">
    <source>
        <dbReference type="ARBA" id="ARBA00022723"/>
    </source>
</evidence>
<dbReference type="Proteomes" id="UP000594263">
    <property type="component" value="Unplaced"/>
</dbReference>
<sequence length="85" mass="9196">MADRSKKSECNEGCGCPVPCPGGNTCKCEAGRAPGGGASAFVHAKDCPCGDRCTCNPCKCNDAERVTENYEFTRKRNPRFIYIEI</sequence>
<keyword evidence="2" id="KW-0479">Metal-binding</keyword>
<accession>A0A7N0UNF3</accession>
<keyword evidence="5" id="KW-1185">Reference proteome</keyword>
<dbReference type="EnsemblPlants" id="Kaladp0076s0130.1.v1.1">
    <property type="protein sequence ID" value="Kaladp0076s0130.1.v1.1"/>
    <property type="gene ID" value="Kaladp0076s0130.v1.1"/>
</dbReference>
<reference evidence="4" key="1">
    <citation type="submission" date="2021-01" db="UniProtKB">
        <authorList>
            <consortium name="EnsemblPlants"/>
        </authorList>
    </citation>
    <scope>IDENTIFICATION</scope>
</reference>
<keyword evidence="3" id="KW-0480">Metal-thiolate cluster</keyword>
<comment type="similarity">
    <text evidence="1">Belongs to the metallothionein superfamily. Type 15 family.</text>
</comment>
<name>A0A7N0UNF3_KALFE</name>
<organism evidence="4 5">
    <name type="scientific">Kalanchoe fedtschenkoi</name>
    <name type="common">Lavender scallops</name>
    <name type="synonym">South American air plant</name>
    <dbReference type="NCBI Taxonomy" id="63787"/>
    <lineage>
        <taxon>Eukaryota</taxon>
        <taxon>Viridiplantae</taxon>
        <taxon>Streptophyta</taxon>
        <taxon>Embryophyta</taxon>
        <taxon>Tracheophyta</taxon>
        <taxon>Spermatophyta</taxon>
        <taxon>Magnoliopsida</taxon>
        <taxon>eudicotyledons</taxon>
        <taxon>Gunneridae</taxon>
        <taxon>Pentapetalae</taxon>
        <taxon>Saxifragales</taxon>
        <taxon>Crassulaceae</taxon>
        <taxon>Kalanchoe</taxon>
    </lineage>
</organism>
<evidence type="ECO:0000313" key="5">
    <source>
        <dbReference type="Proteomes" id="UP000594263"/>
    </source>
</evidence>
<dbReference type="PANTHER" id="PTHR48198:SF1">
    <property type="entry name" value="METALLOTHIONEIN-LIKE PROTEIN 4A-RELATED"/>
    <property type="match status" value="1"/>
</dbReference>
<evidence type="ECO:0000256" key="1">
    <source>
        <dbReference type="ARBA" id="ARBA00005802"/>
    </source>
</evidence>
<dbReference type="InterPro" id="IPR000316">
    <property type="entry name" value="Metallthion_15"/>
</dbReference>
<dbReference type="Gramene" id="Kaladp0076s0130.1.v1.1">
    <property type="protein sequence ID" value="Kaladp0076s0130.1.v1.1"/>
    <property type="gene ID" value="Kaladp0076s0130.v1.1"/>
</dbReference>
<evidence type="ECO:0008006" key="6">
    <source>
        <dbReference type="Google" id="ProtNLM"/>
    </source>
</evidence>
<dbReference type="Pfam" id="PF02068">
    <property type="entry name" value="Metallothio_PEC"/>
    <property type="match status" value="1"/>
</dbReference>
<dbReference type="AlphaFoldDB" id="A0A7N0UNF3"/>
<proteinExistence type="inferred from homology"/>
<dbReference type="GO" id="GO:0008270">
    <property type="term" value="F:zinc ion binding"/>
    <property type="evidence" value="ECO:0007669"/>
    <property type="project" value="InterPro"/>
</dbReference>
<dbReference type="PANTHER" id="PTHR48198">
    <property type="entry name" value="EC PROTEIN HOMOLOG"/>
    <property type="match status" value="1"/>
</dbReference>
<evidence type="ECO:0000313" key="4">
    <source>
        <dbReference type="EnsemblPlants" id="Kaladp0076s0130.1.v1.1"/>
    </source>
</evidence>
<evidence type="ECO:0000256" key="3">
    <source>
        <dbReference type="ARBA" id="ARBA00022851"/>
    </source>
</evidence>
<protein>
    <recommendedName>
        <fullName evidence="6">Metallothionein</fullName>
    </recommendedName>
</protein>